<protein>
    <submittedName>
        <fullName evidence="1">Uncharacterized protein</fullName>
    </submittedName>
</protein>
<dbReference type="EMBL" id="BAABAU010000001">
    <property type="protein sequence ID" value="GAA4264471.1"/>
    <property type="molecule type" value="Genomic_DNA"/>
</dbReference>
<reference evidence="2" key="1">
    <citation type="journal article" date="2019" name="Int. J. Syst. Evol. Microbiol.">
        <title>The Global Catalogue of Microorganisms (GCM) 10K type strain sequencing project: providing services to taxonomists for standard genome sequencing and annotation.</title>
        <authorList>
            <consortium name="The Broad Institute Genomics Platform"/>
            <consortium name="The Broad Institute Genome Sequencing Center for Infectious Disease"/>
            <person name="Wu L."/>
            <person name="Ma J."/>
        </authorList>
    </citation>
    <scope>NUCLEOTIDE SEQUENCE [LARGE SCALE GENOMIC DNA]</scope>
    <source>
        <strain evidence="2">JCM 17442</strain>
    </source>
</reference>
<gene>
    <name evidence="1" type="ORF">GCM10022256_00830</name>
</gene>
<dbReference type="Pfam" id="PF19674">
    <property type="entry name" value="DUF6177"/>
    <property type="match status" value="1"/>
</dbReference>
<comment type="caution">
    <text evidence="1">The sequence shown here is derived from an EMBL/GenBank/DDBJ whole genome shotgun (WGS) entry which is preliminary data.</text>
</comment>
<dbReference type="Proteomes" id="UP001501594">
    <property type="component" value="Unassembled WGS sequence"/>
</dbReference>
<dbReference type="InterPro" id="IPR046175">
    <property type="entry name" value="DUF6177"/>
</dbReference>
<name>A0ABP8DX26_9MICO</name>
<accession>A0ABP8DX26</accession>
<proteinExistence type="predicted"/>
<evidence type="ECO:0000313" key="2">
    <source>
        <dbReference type="Proteomes" id="UP001501594"/>
    </source>
</evidence>
<evidence type="ECO:0000313" key="1">
    <source>
        <dbReference type="EMBL" id="GAA4264471.1"/>
    </source>
</evidence>
<organism evidence="1 2">
    <name type="scientific">Frondihabitans peucedani</name>
    <dbReference type="NCBI Taxonomy" id="598626"/>
    <lineage>
        <taxon>Bacteria</taxon>
        <taxon>Bacillati</taxon>
        <taxon>Actinomycetota</taxon>
        <taxon>Actinomycetes</taxon>
        <taxon>Micrococcales</taxon>
        <taxon>Microbacteriaceae</taxon>
        <taxon>Frondihabitans</taxon>
    </lineage>
</organism>
<keyword evidence="2" id="KW-1185">Reference proteome</keyword>
<dbReference type="RefSeq" id="WP_344793069.1">
    <property type="nucleotide sequence ID" value="NZ_BAABAU010000001.1"/>
</dbReference>
<sequence length="358" mass="38067">MTDPAFVTAPFHPLADAVSDRWVHVETRSEVVALGQLQADLFVRAATTGRAVVLVSDEWTRLTEAFRDLLTGTGGRWVVRRSDGSLRNGLTGRTLESVEEVLTPGPGAVSPRFLTLEQPDQTQFVVSASIRHRPAAETRLGRASEILSTLGGATTPFAWGTHEPVEAPWNRDVLTAYVRSRMPADTRLVVTGTEEHTFAGSITARRTDQGVEEVVTAVIGVGEPGSAEATGAIEASRSILLALCSSALPLVATIFTRVGRRDLTTRPFLRQDPEPVALLLGAPAVRSLGLDPAAHAAEFGAVVGGRPRVPALVYGFRDLPARPGDSGWAKLSPLLDALGRDRLEELTGLRLGGGPDAA</sequence>